<proteinExistence type="inferred from homology"/>
<comment type="subunit">
    <text evidence="6">Homohexameric ring arranged as a trimer of dimers.</text>
</comment>
<dbReference type="GO" id="GO:0009022">
    <property type="term" value="F:tRNA nucleotidyltransferase activity"/>
    <property type="evidence" value="ECO:0007669"/>
    <property type="project" value="UniProtKB-UniRule"/>
</dbReference>
<dbReference type="GO" id="GO:0016075">
    <property type="term" value="P:rRNA catabolic process"/>
    <property type="evidence" value="ECO:0007669"/>
    <property type="project" value="UniProtKB-UniRule"/>
</dbReference>
<dbReference type="NCBIfam" id="TIGR01966">
    <property type="entry name" value="RNasePH"/>
    <property type="match status" value="1"/>
</dbReference>
<dbReference type="AlphaFoldDB" id="A0A7V4E361"/>
<dbReference type="InterPro" id="IPR027408">
    <property type="entry name" value="PNPase/RNase_PH_dom_sf"/>
</dbReference>
<dbReference type="SUPFAM" id="SSF55666">
    <property type="entry name" value="Ribonuclease PH domain 2-like"/>
    <property type="match status" value="1"/>
</dbReference>
<gene>
    <name evidence="6" type="primary">rph</name>
    <name evidence="9" type="ORF">ENU74_03855</name>
</gene>
<evidence type="ECO:0000256" key="2">
    <source>
        <dbReference type="ARBA" id="ARBA00022552"/>
    </source>
</evidence>
<feature type="binding site" evidence="6">
    <location>
        <position position="86"/>
    </location>
    <ligand>
        <name>phosphate</name>
        <dbReference type="ChEBI" id="CHEBI:43474"/>
        <note>substrate</note>
    </ligand>
</feature>
<keyword evidence="2 6" id="KW-0698">rRNA processing</keyword>
<dbReference type="PANTHER" id="PTHR11953">
    <property type="entry name" value="EXOSOME COMPLEX COMPONENT"/>
    <property type="match status" value="1"/>
</dbReference>
<evidence type="ECO:0000313" key="9">
    <source>
        <dbReference type="EMBL" id="HGK63707.1"/>
    </source>
</evidence>
<evidence type="ECO:0000256" key="5">
    <source>
        <dbReference type="ARBA" id="ARBA00022884"/>
    </source>
</evidence>
<organism evidence="9">
    <name type="scientific">candidate division WOR-3 bacterium</name>
    <dbReference type="NCBI Taxonomy" id="2052148"/>
    <lineage>
        <taxon>Bacteria</taxon>
        <taxon>Bacteria division WOR-3</taxon>
    </lineage>
</organism>
<dbReference type="InterPro" id="IPR002381">
    <property type="entry name" value="RNase_PH_bac-type"/>
</dbReference>
<dbReference type="Pfam" id="PF03725">
    <property type="entry name" value="RNase_PH_C"/>
    <property type="match status" value="1"/>
</dbReference>
<protein>
    <recommendedName>
        <fullName evidence="6">Ribonuclease PH</fullName>
        <shortName evidence="6">RNase PH</shortName>
        <ecNumber evidence="6">2.7.7.56</ecNumber>
    </recommendedName>
    <alternativeName>
        <fullName evidence="6">tRNA nucleotidyltransferase</fullName>
    </alternativeName>
</protein>
<dbReference type="InterPro" id="IPR036345">
    <property type="entry name" value="ExoRNase_PH_dom2_sf"/>
</dbReference>
<dbReference type="GO" id="GO:0000175">
    <property type="term" value="F:3'-5'-RNA exonuclease activity"/>
    <property type="evidence" value="ECO:0007669"/>
    <property type="project" value="UniProtKB-UniRule"/>
</dbReference>
<evidence type="ECO:0000256" key="6">
    <source>
        <dbReference type="HAMAP-Rule" id="MF_00564"/>
    </source>
</evidence>
<dbReference type="EC" id="2.7.7.56" evidence="6"/>
<reference evidence="9" key="1">
    <citation type="journal article" date="2020" name="mSystems">
        <title>Genome- and Community-Level Interaction Insights into Carbon Utilization and Element Cycling Functions of Hydrothermarchaeota in Hydrothermal Sediment.</title>
        <authorList>
            <person name="Zhou Z."/>
            <person name="Liu Y."/>
            <person name="Xu W."/>
            <person name="Pan J."/>
            <person name="Luo Z.H."/>
            <person name="Li M."/>
        </authorList>
    </citation>
    <scope>NUCLEOTIDE SEQUENCE [LARGE SCALE GENOMIC DNA]</scope>
    <source>
        <strain evidence="9">SpSt-697</strain>
    </source>
</reference>
<keyword evidence="4 6" id="KW-0819">tRNA processing</keyword>
<feature type="domain" description="Exoribonuclease phosphorolytic" evidence="8">
    <location>
        <begin position="157"/>
        <end position="224"/>
    </location>
</feature>
<dbReference type="SUPFAM" id="SSF54211">
    <property type="entry name" value="Ribosomal protein S5 domain 2-like"/>
    <property type="match status" value="1"/>
</dbReference>
<evidence type="ECO:0000259" key="8">
    <source>
        <dbReference type="Pfam" id="PF03725"/>
    </source>
</evidence>
<dbReference type="Gene3D" id="3.30.230.70">
    <property type="entry name" value="GHMP Kinase, N-terminal domain"/>
    <property type="match status" value="1"/>
</dbReference>
<keyword evidence="6 9" id="KW-0548">Nucleotidyltransferase</keyword>
<evidence type="ECO:0000256" key="4">
    <source>
        <dbReference type="ARBA" id="ARBA00022694"/>
    </source>
</evidence>
<dbReference type="InterPro" id="IPR015847">
    <property type="entry name" value="ExoRNase_PH_dom2"/>
</dbReference>
<feature type="binding site" evidence="6">
    <location>
        <begin position="124"/>
        <end position="126"/>
    </location>
    <ligand>
        <name>phosphate</name>
        <dbReference type="ChEBI" id="CHEBI:43474"/>
        <note>substrate</note>
    </ligand>
</feature>
<feature type="domain" description="Exoribonuclease phosphorolytic" evidence="7">
    <location>
        <begin position="10"/>
        <end position="140"/>
    </location>
</feature>
<dbReference type="Pfam" id="PF01138">
    <property type="entry name" value="RNase_PH"/>
    <property type="match status" value="1"/>
</dbReference>
<comment type="similarity">
    <text evidence="1 6">Belongs to the RNase PH family.</text>
</comment>
<dbReference type="InterPro" id="IPR001247">
    <property type="entry name" value="ExoRNase_PH_dom1"/>
</dbReference>
<comment type="catalytic activity">
    <reaction evidence="6">
        <text>tRNA(n+1) + phosphate = tRNA(n) + a ribonucleoside 5'-diphosphate</text>
        <dbReference type="Rhea" id="RHEA:10628"/>
        <dbReference type="Rhea" id="RHEA-COMP:17343"/>
        <dbReference type="Rhea" id="RHEA-COMP:17344"/>
        <dbReference type="ChEBI" id="CHEBI:43474"/>
        <dbReference type="ChEBI" id="CHEBI:57930"/>
        <dbReference type="ChEBI" id="CHEBI:173114"/>
        <dbReference type="EC" id="2.7.7.56"/>
    </reaction>
</comment>
<comment type="function">
    <text evidence="6">Phosphorolytic 3'-5' exoribonuclease that plays an important role in tRNA 3'-end maturation. Removes nucleotide residues following the 3'-CCA terminus of tRNAs; can also add nucleotides to the ends of RNA molecules by using nucleoside diphosphates as substrates, but this may not be physiologically important. Probably plays a role in initiation of 16S rRNA degradation (leading to ribosome degradation) during starvation.</text>
</comment>
<dbReference type="FunFam" id="3.30.230.70:FF:000003">
    <property type="entry name" value="Ribonuclease PH"/>
    <property type="match status" value="1"/>
</dbReference>
<dbReference type="PANTHER" id="PTHR11953:SF0">
    <property type="entry name" value="EXOSOME COMPLEX COMPONENT RRP41"/>
    <property type="match status" value="1"/>
</dbReference>
<keyword evidence="5" id="KW-0694">RNA-binding</keyword>
<dbReference type="GO" id="GO:0031125">
    <property type="term" value="P:rRNA 3'-end processing"/>
    <property type="evidence" value="ECO:0007669"/>
    <property type="project" value="UniProtKB-ARBA"/>
</dbReference>
<dbReference type="HAMAP" id="MF_00564">
    <property type="entry name" value="RNase_PH"/>
    <property type="match status" value="1"/>
</dbReference>
<sequence length="241" mass="26930">MRTDGRKADEIRKLEINIGYLENPLGSCLIKAGKTIVLCTVNYEKRIPSFLLGKESGWLTAEYSLLPGSTLQRTPRESTTLRINSRAQEIKRFIGRSLRGILDLSLLKEITIFVDCDVLQADGGTRTLSVTGSFLALCEAIKKMLAWGIIEKNPIIDYLGAVSVGLVDGEMLLDLNYEEDFNAEIDMNVVLTGSGKIVEIQATAEKIPFSFETFFQLFQLAKKGIAEIIEIEKQYFCFDKS</sequence>
<comment type="caution">
    <text evidence="9">The sequence shown here is derived from an EMBL/GenBank/DDBJ whole genome shotgun (WGS) entry which is preliminary data.</text>
</comment>
<evidence type="ECO:0000256" key="1">
    <source>
        <dbReference type="ARBA" id="ARBA00006678"/>
    </source>
</evidence>
<dbReference type="InterPro" id="IPR020568">
    <property type="entry name" value="Ribosomal_Su5_D2-typ_SF"/>
</dbReference>
<accession>A0A7V4E361</accession>
<evidence type="ECO:0000256" key="3">
    <source>
        <dbReference type="ARBA" id="ARBA00022555"/>
    </source>
</evidence>
<keyword evidence="6 9" id="KW-0808">Transferase</keyword>
<evidence type="ECO:0000259" key="7">
    <source>
        <dbReference type="Pfam" id="PF01138"/>
    </source>
</evidence>
<dbReference type="EMBL" id="DTDR01000101">
    <property type="protein sequence ID" value="HGK63707.1"/>
    <property type="molecule type" value="Genomic_DNA"/>
</dbReference>
<dbReference type="GO" id="GO:0008033">
    <property type="term" value="P:tRNA processing"/>
    <property type="evidence" value="ECO:0007669"/>
    <property type="project" value="UniProtKB-UniRule"/>
</dbReference>
<keyword evidence="3 6" id="KW-0820">tRNA-binding</keyword>
<dbReference type="InterPro" id="IPR050080">
    <property type="entry name" value="RNase_PH"/>
</dbReference>
<name>A0A7V4E361_UNCW3</name>
<dbReference type="GO" id="GO:0000049">
    <property type="term" value="F:tRNA binding"/>
    <property type="evidence" value="ECO:0007669"/>
    <property type="project" value="UniProtKB-UniRule"/>
</dbReference>